<dbReference type="PRINTS" id="PR00304">
    <property type="entry name" value="TCOMPLEXTCP1"/>
</dbReference>
<dbReference type="Gene3D" id="3.30.260.10">
    <property type="entry name" value="TCP-1-like chaperonin intermediate domain"/>
    <property type="match status" value="1"/>
</dbReference>
<evidence type="ECO:0000256" key="5">
    <source>
        <dbReference type="ARBA" id="ARBA00022741"/>
    </source>
</evidence>
<dbReference type="PROSITE" id="PS00995">
    <property type="entry name" value="TCP1_3"/>
    <property type="match status" value="1"/>
</dbReference>
<evidence type="ECO:0000256" key="6">
    <source>
        <dbReference type="ARBA" id="ARBA00022840"/>
    </source>
</evidence>
<dbReference type="GO" id="GO:0051082">
    <property type="term" value="F:unfolded protein binding"/>
    <property type="evidence" value="ECO:0007669"/>
    <property type="project" value="InterPro"/>
</dbReference>
<dbReference type="InterPro" id="IPR017998">
    <property type="entry name" value="Chaperone_TCP-1"/>
</dbReference>
<dbReference type="GO" id="GO:0016887">
    <property type="term" value="F:ATP hydrolysis activity"/>
    <property type="evidence" value="ECO:0007669"/>
    <property type="project" value="InterPro"/>
</dbReference>
<dbReference type="InterPro" id="IPR002423">
    <property type="entry name" value="Cpn60/GroEL/TCP-1"/>
</dbReference>
<keyword evidence="4" id="KW-0963">Cytoplasm</keyword>
<gene>
    <name evidence="11" type="primary">CCT6</name>
    <name evidence="11" type="ORF">LTR77_003183</name>
</gene>
<dbReference type="Proteomes" id="UP001337655">
    <property type="component" value="Unassembled WGS sequence"/>
</dbReference>
<sequence length="544" mass="59104">MSAAQLLNPKAESRRRGEALKVNISAGEGLRDVLASNLGPTGTLKMLVDGAGSIKLTKDGSVLLKEMQIQNPTAVMIARAATAQDEITGDGTTSVVLMVGELLKQADRYISEGLHPRVITDGYESAKNEALRFLDDFKIQRDVDRELLMSVARTSLSTKINPTLAEQLTPSIVDAVLAIYQAPEKPDLHMVEIMTMQHRSAADTQLIKGLALDHGARHPDMAKDVRNAYILTLNVSLEYEKSEINSGFYYNSASQREKLVESERRFVDDKLRKIVELKKEVCGTDPKKGFVIVNQKGIDPLSLDVLVKNGIFALRRAKRRNMERLQLICGGTAQNSVDDLTPDDLGYAGHVYEHQLGEEKYTFIEEVKDPKSVTLLIKGPNSHTITQIKDAVRDGLRSVYNMIVDGSVVPGGGAFQVACATRLNSDEFRKTVKGKAKWGVEAFADALLIIPKTLAANSGHDIQDCLAALQDEHADGHIAGLNLSLGEPMDPVQSGVYDSFRVLRNSIASSTGIASNLLLCDEMLKARQMSKGGPPGGGGDEGGE</sequence>
<dbReference type="SUPFAM" id="SSF52029">
    <property type="entry name" value="GroEL apical domain-like"/>
    <property type="match status" value="1"/>
</dbReference>
<dbReference type="SUPFAM" id="SSF48592">
    <property type="entry name" value="GroEL equatorial domain-like"/>
    <property type="match status" value="1"/>
</dbReference>
<keyword evidence="5 10" id="KW-0547">Nucleotide-binding</keyword>
<dbReference type="RefSeq" id="XP_064661779.1">
    <property type="nucleotide sequence ID" value="XM_064800440.1"/>
</dbReference>
<accession>A0AAV9PGN7</accession>
<evidence type="ECO:0000313" key="12">
    <source>
        <dbReference type="Proteomes" id="UP001337655"/>
    </source>
</evidence>
<dbReference type="AlphaFoldDB" id="A0AAV9PGN7"/>
<keyword evidence="12" id="KW-1185">Reference proteome</keyword>
<comment type="subunit">
    <text evidence="3">Heterooligomeric complex of about 850 to 900 kDa that forms two stacked rings, 12 to 16 nm in diameter.</text>
</comment>
<dbReference type="GO" id="GO:0005832">
    <property type="term" value="C:chaperonin-containing T-complex"/>
    <property type="evidence" value="ECO:0007669"/>
    <property type="project" value="UniProtKB-ARBA"/>
</dbReference>
<dbReference type="NCBIfam" id="NF041083">
    <property type="entry name" value="thermosome_beta"/>
    <property type="match status" value="1"/>
</dbReference>
<dbReference type="SUPFAM" id="SSF54849">
    <property type="entry name" value="GroEL-intermediate domain like"/>
    <property type="match status" value="1"/>
</dbReference>
<dbReference type="InterPro" id="IPR053374">
    <property type="entry name" value="TCP-1_chaperonin"/>
</dbReference>
<dbReference type="PANTHER" id="PTHR11353">
    <property type="entry name" value="CHAPERONIN"/>
    <property type="match status" value="1"/>
</dbReference>
<evidence type="ECO:0000256" key="7">
    <source>
        <dbReference type="ARBA" id="ARBA00023186"/>
    </source>
</evidence>
<reference evidence="11 12" key="1">
    <citation type="submission" date="2023-08" db="EMBL/GenBank/DDBJ databases">
        <title>Black Yeasts Isolated from many extreme environments.</title>
        <authorList>
            <person name="Coleine C."/>
            <person name="Stajich J.E."/>
            <person name="Selbmann L."/>
        </authorList>
    </citation>
    <scope>NUCLEOTIDE SEQUENCE [LARGE SCALE GENOMIC DNA]</scope>
    <source>
        <strain evidence="11 12">CCFEE 5935</strain>
    </source>
</reference>
<keyword evidence="6 10" id="KW-0067">ATP-binding</keyword>
<comment type="caution">
    <text evidence="11">The sequence shown here is derived from an EMBL/GenBank/DDBJ whole genome shotgun (WGS) entry which is preliminary data.</text>
</comment>
<evidence type="ECO:0000256" key="2">
    <source>
        <dbReference type="ARBA" id="ARBA00008020"/>
    </source>
</evidence>
<comment type="similarity">
    <text evidence="2 10">Belongs to the TCP-1 chaperonin family.</text>
</comment>
<dbReference type="EMBL" id="JAVRRT010000004">
    <property type="protein sequence ID" value="KAK5173061.1"/>
    <property type="molecule type" value="Genomic_DNA"/>
</dbReference>
<name>A0AAV9PGN7_9PEZI</name>
<keyword evidence="7 10" id="KW-0143">Chaperone</keyword>
<organism evidence="11 12">
    <name type="scientific">Saxophila tyrrhenica</name>
    <dbReference type="NCBI Taxonomy" id="1690608"/>
    <lineage>
        <taxon>Eukaryota</taxon>
        <taxon>Fungi</taxon>
        <taxon>Dikarya</taxon>
        <taxon>Ascomycota</taxon>
        <taxon>Pezizomycotina</taxon>
        <taxon>Dothideomycetes</taxon>
        <taxon>Dothideomycetidae</taxon>
        <taxon>Mycosphaerellales</taxon>
        <taxon>Extremaceae</taxon>
        <taxon>Saxophila</taxon>
    </lineage>
</organism>
<dbReference type="GO" id="GO:0005524">
    <property type="term" value="F:ATP binding"/>
    <property type="evidence" value="ECO:0007669"/>
    <property type="project" value="UniProtKB-KW"/>
</dbReference>
<dbReference type="Gene3D" id="1.10.560.10">
    <property type="entry name" value="GroEL-like equatorial domain"/>
    <property type="match status" value="1"/>
</dbReference>
<evidence type="ECO:0000256" key="9">
    <source>
        <dbReference type="ARBA" id="ARBA00044261"/>
    </source>
</evidence>
<dbReference type="FunFam" id="3.50.7.10:FF:000004">
    <property type="entry name" value="T-complex protein 1 subunit zeta"/>
    <property type="match status" value="1"/>
</dbReference>
<dbReference type="FunFam" id="3.30.260.10:FF:000017">
    <property type="entry name" value="T-complex protein 1 subunit zeta"/>
    <property type="match status" value="1"/>
</dbReference>
<dbReference type="Gene3D" id="3.50.7.10">
    <property type="entry name" value="GroEL"/>
    <property type="match status" value="1"/>
</dbReference>
<dbReference type="NCBIfam" id="TIGR02347">
    <property type="entry name" value="chap_CCT_zeta"/>
    <property type="match status" value="1"/>
</dbReference>
<comment type="subcellular location">
    <subcellularLocation>
        <location evidence="1">Cytoplasm</location>
    </subcellularLocation>
</comment>
<evidence type="ECO:0000256" key="3">
    <source>
        <dbReference type="ARBA" id="ARBA00011531"/>
    </source>
</evidence>
<evidence type="ECO:0000256" key="4">
    <source>
        <dbReference type="ARBA" id="ARBA00022490"/>
    </source>
</evidence>
<evidence type="ECO:0000256" key="1">
    <source>
        <dbReference type="ARBA" id="ARBA00004496"/>
    </source>
</evidence>
<dbReference type="InterPro" id="IPR002194">
    <property type="entry name" value="Chaperonin_TCP-1_CS"/>
</dbReference>
<dbReference type="CDD" id="cd03342">
    <property type="entry name" value="TCP1_zeta"/>
    <property type="match status" value="1"/>
</dbReference>
<dbReference type="Pfam" id="PF00118">
    <property type="entry name" value="Cpn60_TCP1"/>
    <property type="match status" value="1"/>
</dbReference>
<dbReference type="GO" id="GO:0140662">
    <property type="term" value="F:ATP-dependent protein folding chaperone"/>
    <property type="evidence" value="ECO:0007669"/>
    <property type="project" value="InterPro"/>
</dbReference>
<dbReference type="InterPro" id="IPR027410">
    <property type="entry name" value="TCP-1-like_intermed_sf"/>
</dbReference>
<dbReference type="GeneID" id="89924530"/>
<proteinExistence type="inferred from homology"/>
<protein>
    <recommendedName>
        <fullName evidence="8">T-complex protein 1 subunit zeta</fullName>
    </recommendedName>
    <alternativeName>
        <fullName evidence="9">CCT-zeta</fullName>
    </alternativeName>
</protein>
<dbReference type="InterPro" id="IPR012722">
    <property type="entry name" value="Chap_CCT_zeta"/>
</dbReference>
<evidence type="ECO:0000256" key="10">
    <source>
        <dbReference type="RuleBase" id="RU004187"/>
    </source>
</evidence>
<evidence type="ECO:0000256" key="8">
    <source>
        <dbReference type="ARBA" id="ARBA00039582"/>
    </source>
</evidence>
<dbReference type="FunFam" id="1.10.560.10:FF:000058">
    <property type="entry name" value="T-complex protein 1 subunit zeta"/>
    <property type="match status" value="1"/>
</dbReference>
<dbReference type="InterPro" id="IPR027413">
    <property type="entry name" value="GROEL-like_equatorial_sf"/>
</dbReference>
<evidence type="ECO:0000313" key="11">
    <source>
        <dbReference type="EMBL" id="KAK5173061.1"/>
    </source>
</evidence>
<dbReference type="InterPro" id="IPR027409">
    <property type="entry name" value="GroEL-like_apical_dom_sf"/>
</dbReference>